<feature type="compositionally biased region" description="Low complexity" evidence="1">
    <location>
        <begin position="98"/>
        <end position="117"/>
    </location>
</feature>
<evidence type="ECO:0000256" key="1">
    <source>
        <dbReference type="SAM" id="MobiDB-lite"/>
    </source>
</evidence>
<keyword evidence="4" id="KW-1185">Reference proteome</keyword>
<feature type="chain" id="PRO_5015680849" evidence="2">
    <location>
        <begin position="37"/>
        <end position="126"/>
    </location>
</feature>
<evidence type="ECO:0000313" key="3">
    <source>
        <dbReference type="EMBL" id="PUZ74664.1"/>
    </source>
</evidence>
<dbReference type="Proteomes" id="UP000244336">
    <property type="component" value="Chromosome 1"/>
</dbReference>
<organism evidence="3 4">
    <name type="scientific">Panicum hallii var. hallii</name>
    <dbReference type="NCBI Taxonomy" id="1504633"/>
    <lineage>
        <taxon>Eukaryota</taxon>
        <taxon>Viridiplantae</taxon>
        <taxon>Streptophyta</taxon>
        <taxon>Embryophyta</taxon>
        <taxon>Tracheophyta</taxon>
        <taxon>Spermatophyta</taxon>
        <taxon>Magnoliopsida</taxon>
        <taxon>Liliopsida</taxon>
        <taxon>Poales</taxon>
        <taxon>Poaceae</taxon>
        <taxon>PACMAD clade</taxon>
        <taxon>Panicoideae</taxon>
        <taxon>Panicodae</taxon>
        <taxon>Paniceae</taxon>
        <taxon>Panicinae</taxon>
        <taxon>Panicum</taxon>
        <taxon>Panicum sect. Panicum</taxon>
    </lineage>
</organism>
<accession>A0A2T7F3M1</accession>
<sequence length="126" mass="12868">MMAQSSAGEMDGKGMMAPILLALVLACLVFPAKCEGGGVERSAAGGLRRQPDQEEMAVAAGSSKIHIVLCFKTACSGPSDNTCYCCQTLAGPARRRPSSSVSASSSTSPSLESGSGLHVSGRQFVI</sequence>
<gene>
    <name evidence="3" type="ORF">GQ55_1G083600</name>
</gene>
<dbReference type="AlphaFoldDB" id="A0A2T7F3M1"/>
<feature type="signal peptide" evidence="2">
    <location>
        <begin position="1"/>
        <end position="36"/>
    </location>
</feature>
<reference evidence="3 4" key="1">
    <citation type="submission" date="2018-04" db="EMBL/GenBank/DDBJ databases">
        <title>WGS assembly of Panicum hallii var. hallii HAL2.</title>
        <authorList>
            <person name="Lovell J."/>
            <person name="Jenkins J."/>
            <person name="Lowry D."/>
            <person name="Mamidi S."/>
            <person name="Sreedasyam A."/>
            <person name="Weng X."/>
            <person name="Barry K."/>
            <person name="Bonette J."/>
            <person name="Campitelli B."/>
            <person name="Daum C."/>
            <person name="Gordon S."/>
            <person name="Gould B."/>
            <person name="Lipzen A."/>
            <person name="MacQueen A."/>
            <person name="Palacio-Mejia J."/>
            <person name="Plott C."/>
            <person name="Shakirov E."/>
            <person name="Shu S."/>
            <person name="Yoshinaga Y."/>
            <person name="Zane M."/>
            <person name="Rokhsar D."/>
            <person name="Grimwood J."/>
            <person name="Schmutz J."/>
            <person name="Juenger T."/>
        </authorList>
    </citation>
    <scope>NUCLEOTIDE SEQUENCE [LARGE SCALE GENOMIC DNA]</scope>
    <source>
        <strain evidence="4">cv. HAL2</strain>
    </source>
</reference>
<evidence type="ECO:0000256" key="2">
    <source>
        <dbReference type="SAM" id="SignalP"/>
    </source>
</evidence>
<proteinExistence type="predicted"/>
<name>A0A2T7F3M1_9POAL</name>
<dbReference type="Gramene" id="PUZ74664">
    <property type="protein sequence ID" value="PUZ74664"/>
    <property type="gene ID" value="GQ55_1G083600"/>
</dbReference>
<keyword evidence="2" id="KW-0732">Signal</keyword>
<feature type="region of interest" description="Disordered" evidence="1">
    <location>
        <begin position="91"/>
        <end position="126"/>
    </location>
</feature>
<dbReference type="OrthoDB" id="714029at2759"/>
<evidence type="ECO:0000313" key="4">
    <source>
        <dbReference type="Proteomes" id="UP000244336"/>
    </source>
</evidence>
<dbReference type="EMBL" id="CM009749">
    <property type="protein sequence ID" value="PUZ74664.1"/>
    <property type="molecule type" value="Genomic_DNA"/>
</dbReference>
<protein>
    <submittedName>
        <fullName evidence="3">Uncharacterized protein</fullName>
    </submittedName>
</protein>